<evidence type="ECO:0000313" key="2">
    <source>
        <dbReference type="EMBL" id="GMN74792.1"/>
    </source>
</evidence>
<evidence type="ECO:0000313" key="1">
    <source>
        <dbReference type="EMBL" id="GMN74788.1"/>
    </source>
</evidence>
<gene>
    <name evidence="1" type="ORF">TIFTF001_052455</name>
    <name evidence="2" type="ORF">TIFTF001_052458</name>
</gene>
<proteinExistence type="predicted"/>
<dbReference type="EMBL" id="BTGU01010993">
    <property type="protein sequence ID" value="GMN74792.1"/>
    <property type="molecule type" value="Genomic_DNA"/>
</dbReference>
<name>A0AA88EGY2_FICCA</name>
<sequence length="27" mass="3094">MTTKMGIQIQVDIQEFHSGRNSENQVC</sequence>
<accession>A0AA88EGY2</accession>
<protein>
    <submittedName>
        <fullName evidence="2">Uncharacterized protein</fullName>
    </submittedName>
</protein>
<organism evidence="2 3">
    <name type="scientific">Ficus carica</name>
    <name type="common">Common fig</name>
    <dbReference type="NCBI Taxonomy" id="3494"/>
    <lineage>
        <taxon>Eukaryota</taxon>
        <taxon>Viridiplantae</taxon>
        <taxon>Streptophyta</taxon>
        <taxon>Embryophyta</taxon>
        <taxon>Tracheophyta</taxon>
        <taxon>Spermatophyta</taxon>
        <taxon>Magnoliopsida</taxon>
        <taxon>eudicotyledons</taxon>
        <taxon>Gunneridae</taxon>
        <taxon>Pentapetalae</taxon>
        <taxon>rosids</taxon>
        <taxon>fabids</taxon>
        <taxon>Rosales</taxon>
        <taxon>Moraceae</taxon>
        <taxon>Ficeae</taxon>
        <taxon>Ficus</taxon>
    </lineage>
</organism>
<comment type="caution">
    <text evidence="2">The sequence shown here is derived from an EMBL/GenBank/DDBJ whole genome shotgun (WGS) entry which is preliminary data.</text>
</comment>
<dbReference type="AlphaFoldDB" id="A0AA88EGY2"/>
<keyword evidence="3" id="KW-1185">Reference proteome</keyword>
<evidence type="ECO:0000313" key="3">
    <source>
        <dbReference type="Proteomes" id="UP001187192"/>
    </source>
</evidence>
<dbReference type="EMBL" id="BTGU01010991">
    <property type="protein sequence ID" value="GMN74788.1"/>
    <property type="molecule type" value="Genomic_DNA"/>
</dbReference>
<dbReference type="Proteomes" id="UP001187192">
    <property type="component" value="Unassembled WGS sequence"/>
</dbReference>
<reference evidence="2" key="1">
    <citation type="submission" date="2023-07" db="EMBL/GenBank/DDBJ databases">
        <title>draft genome sequence of fig (Ficus carica).</title>
        <authorList>
            <person name="Takahashi T."/>
            <person name="Nishimura K."/>
        </authorList>
    </citation>
    <scope>NUCLEOTIDE SEQUENCE</scope>
</reference>